<dbReference type="InterPro" id="IPR041657">
    <property type="entry name" value="HTH_17"/>
</dbReference>
<dbReference type="EMBL" id="CP041016">
    <property type="protein sequence ID" value="QDC37233.1"/>
    <property type="molecule type" value="Genomic_DNA"/>
</dbReference>
<dbReference type="AlphaFoldDB" id="A0A5B8CD37"/>
<dbReference type="Pfam" id="PF12728">
    <property type="entry name" value="HTH_17"/>
    <property type="match status" value="1"/>
</dbReference>
<evidence type="ECO:0000313" key="2">
    <source>
        <dbReference type="EMBL" id="QDC37233.1"/>
    </source>
</evidence>
<dbReference type="Proteomes" id="UP000311469">
    <property type="component" value="Chromosome cSF1"/>
</dbReference>
<evidence type="ECO:0000259" key="1">
    <source>
        <dbReference type="Pfam" id="PF12728"/>
    </source>
</evidence>
<dbReference type="InterPro" id="IPR009061">
    <property type="entry name" value="DNA-bd_dom_put_sf"/>
</dbReference>
<protein>
    <submittedName>
        <fullName evidence="2">Helix-turn-helix domain-containing protein</fullName>
    </submittedName>
</protein>
<dbReference type="RefSeq" id="WP_140042033.1">
    <property type="nucleotide sequence ID" value="NZ_CP041016.1"/>
</dbReference>
<evidence type="ECO:0000313" key="3">
    <source>
        <dbReference type="Proteomes" id="UP000311469"/>
    </source>
</evidence>
<organism evidence="2 3">
    <name type="scientific">Sphingobium fuliginis ATCC 27551</name>
    <dbReference type="NCBI Taxonomy" id="1208342"/>
    <lineage>
        <taxon>Bacteria</taxon>
        <taxon>Pseudomonadati</taxon>
        <taxon>Pseudomonadota</taxon>
        <taxon>Alphaproteobacteria</taxon>
        <taxon>Sphingomonadales</taxon>
        <taxon>Sphingomonadaceae</taxon>
        <taxon>Sphingobium</taxon>
    </lineage>
</organism>
<feature type="domain" description="Helix-turn-helix" evidence="1">
    <location>
        <begin position="14"/>
        <end position="60"/>
    </location>
</feature>
<sequence>MDDDKANPTVARPFLNTRQAGHYLGLSPRHLERMRANGTGPSFRRHGRFVFYHIDDLDAWSRGTGSGENQHD</sequence>
<proteinExistence type="predicted"/>
<reference evidence="2 3" key="1">
    <citation type="submission" date="2019-06" db="EMBL/GenBank/DDBJ databases">
        <title>Genome organization and adaptive potential of archetypical organophosphate degarding Sphingobium fuliginis ATCC 27551.</title>
        <authorList>
            <person name="Sarwar A."/>
            <person name="Parthasarathy S."/>
            <person name="Singh C."/>
            <person name="Siddavattam D."/>
        </authorList>
    </citation>
    <scope>NUCLEOTIDE SEQUENCE [LARGE SCALE GENOMIC DNA]</scope>
    <source>
        <strain evidence="2 3">ATCC 27551</strain>
    </source>
</reference>
<gene>
    <name evidence="2" type="ORF">FIL70_08385</name>
</gene>
<name>A0A5B8CD37_SPHSA</name>
<accession>A0A5B8CD37</accession>
<dbReference type="SUPFAM" id="SSF46955">
    <property type="entry name" value="Putative DNA-binding domain"/>
    <property type="match status" value="1"/>
</dbReference>
<dbReference type="KEGG" id="sufl:FIL70_08385"/>